<dbReference type="KEGG" id="dpl:KGM_207900"/>
<dbReference type="InParanoid" id="A0A212FF88"/>
<protein>
    <submittedName>
        <fullName evidence="1">Uncharacterized protein</fullName>
    </submittedName>
</protein>
<reference evidence="1 2" key="1">
    <citation type="journal article" date="2011" name="Cell">
        <title>The monarch butterfly genome yields insights into long-distance migration.</title>
        <authorList>
            <person name="Zhan S."/>
            <person name="Merlin C."/>
            <person name="Boore J.L."/>
            <person name="Reppert S.M."/>
        </authorList>
    </citation>
    <scope>NUCLEOTIDE SEQUENCE [LARGE SCALE GENOMIC DNA]</scope>
    <source>
        <strain evidence="1">F-2</strain>
    </source>
</reference>
<dbReference type="Proteomes" id="UP000007151">
    <property type="component" value="Unassembled WGS sequence"/>
</dbReference>
<evidence type="ECO:0000313" key="1">
    <source>
        <dbReference type="EMBL" id="OWR52404.1"/>
    </source>
</evidence>
<accession>A0A212FF88</accession>
<dbReference type="AlphaFoldDB" id="A0A212FF88"/>
<evidence type="ECO:0000313" key="2">
    <source>
        <dbReference type="Proteomes" id="UP000007151"/>
    </source>
</evidence>
<keyword evidence="2" id="KW-1185">Reference proteome</keyword>
<gene>
    <name evidence="1" type="ORF">KGM_207900</name>
</gene>
<sequence>MVTHCISIDVSEIGWAEMKQSSQWTEDQKAWHWVLRLTAILCRWLEAAHLRPLLTLGTASPAATLPCCHDGRAANARPNNPLTFTSGIAASSWVLRPEELTSTPPAGGPIWPRCCSNPALLSSARRVHDLTLLTIEE</sequence>
<proteinExistence type="predicted"/>
<name>A0A212FF88_DANPL</name>
<dbReference type="EMBL" id="AGBW02008845">
    <property type="protein sequence ID" value="OWR52404.1"/>
    <property type="molecule type" value="Genomic_DNA"/>
</dbReference>
<organism evidence="1 2">
    <name type="scientific">Danaus plexippus plexippus</name>
    <dbReference type="NCBI Taxonomy" id="278856"/>
    <lineage>
        <taxon>Eukaryota</taxon>
        <taxon>Metazoa</taxon>
        <taxon>Ecdysozoa</taxon>
        <taxon>Arthropoda</taxon>
        <taxon>Hexapoda</taxon>
        <taxon>Insecta</taxon>
        <taxon>Pterygota</taxon>
        <taxon>Neoptera</taxon>
        <taxon>Endopterygota</taxon>
        <taxon>Lepidoptera</taxon>
        <taxon>Glossata</taxon>
        <taxon>Ditrysia</taxon>
        <taxon>Papilionoidea</taxon>
        <taxon>Nymphalidae</taxon>
        <taxon>Danainae</taxon>
        <taxon>Danaini</taxon>
        <taxon>Danaina</taxon>
        <taxon>Danaus</taxon>
        <taxon>Danaus</taxon>
    </lineage>
</organism>
<comment type="caution">
    <text evidence="1">The sequence shown here is derived from an EMBL/GenBank/DDBJ whole genome shotgun (WGS) entry which is preliminary data.</text>
</comment>